<keyword evidence="1 8" id="KW-0723">Serine/threonine-protein kinase</keyword>
<dbReference type="SUPFAM" id="SSF82615">
    <property type="entry name" value="Polo-box domain"/>
    <property type="match status" value="2"/>
</dbReference>
<feature type="compositionally biased region" description="Basic and acidic residues" evidence="9">
    <location>
        <begin position="441"/>
        <end position="453"/>
    </location>
</feature>
<feature type="compositionally biased region" description="Basic and acidic residues" evidence="9">
    <location>
        <begin position="418"/>
        <end position="432"/>
    </location>
</feature>
<evidence type="ECO:0000256" key="4">
    <source>
        <dbReference type="ARBA" id="ARBA00022741"/>
    </source>
</evidence>
<dbReference type="PROSITE" id="PS00107">
    <property type="entry name" value="PROTEIN_KINASE_ATP"/>
    <property type="match status" value="1"/>
</dbReference>
<dbReference type="InterPro" id="IPR033695">
    <property type="entry name" value="POLO_box_2"/>
</dbReference>
<feature type="compositionally biased region" description="Low complexity" evidence="9">
    <location>
        <begin position="500"/>
        <end position="521"/>
    </location>
</feature>
<dbReference type="PROSITE" id="PS50078">
    <property type="entry name" value="POLO_BOX"/>
    <property type="match status" value="2"/>
</dbReference>
<feature type="domain" description="Protein kinase" evidence="10">
    <location>
        <begin position="81"/>
        <end position="336"/>
    </location>
</feature>
<feature type="compositionally biased region" description="Low complexity" evidence="9">
    <location>
        <begin position="1"/>
        <end position="20"/>
    </location>
</feature>
<gene>
    <name evidence="12" type="ORF">TL16_g04877</name>
</gene>
<feature type="domain" description="POLO box" evidence="11">
    <location>
        <begin position="561"/>
        <end position="648"/>
    </location>
</feature>
<feature type="region of interest" description="Disordered" evidence="9">
    <location>
        <begin position="347"/>
        <end position="453"/>
    </location>
</feature>
<evidence type="ECO:0000256" key="2">
    <source>
        <dbReference type="ARBA" id="ARBA00022679"/>
    </source>
</evidence>
<dbReference type="InterPro" id="IPR017441">
    <property type="entry name" value="Protein_kinase_ATP_BS"/>
</dbReference>
<evidence type="ECO:0000256" key="7">
    <source>
        <dbReference type="PROSITE-ProRule" id="PRU10141"/>
    </source>
</evidence>
<comment type="caution">
    <text evidence="12">The sequence shown here is derived from an EMBL/GenBank/DDBJ whole genome shotgun (WGS) entry which is preliminary data.</text>
</comment>
<dbReference type="GO" id="GO:0004674">
    <property type="term" value="F:protein serine/threonine kinase activity"/>
    <property type="evidence" value="ECO:0007669"/>
    <property type="project" value="UniProtKB-KW"/>
</dbReference>
<dbReference type="InterPro" id="IPR036947">
    <property type="entry name" value="POLO_box_dom_sf"/>
</dbReference>
<comment type="similarity">
    <text evidence="8">Belongs to the protein kinase superfamily. Ser/Thr protein kinase family. CDC5/Polo subfamily.</text>
</comment>
<keyword evidence="4 7" id="KW-0547">Nucleotide-binding</keyword>
<dbReference type="FunFam" id="3.30.200.20:FF:000091">
    <property type="entry name" value="Serine/threonine-protein kinase PLK"/>
    <property type="match status" value="1"/>
</dbReference>
<evidence type="ECO:0000256" key="8">
    <source>
        <dbReference type="RuleBase" id="RU361162"/>
    </source>
</evidence>
<feature type="domain" description="POLO box" evidence="11">
    <location>
        <begin position="687"/>
        <end position="768"/>
    </location>
</feature>
<dbReference type="PANTHER" id="PTHR24345">
    <property type="entry name" value="SERINE/THREONINE-PROTEIN KINASE PLK"/>
    <property type="match status" value="1"/>
</dbReference>
<protein>
    <recommendedName>
        <fullName evidence="8">Serine/threonine-protein kinase PLK</fullName>
        <ecNumber evidence="8">2.7.11.21</ecNumber>
    </recommendedName>
    <alternativeName>
        <fullName evidence="8">Polo-like kinase</fullName>
    </alternativeName>
</protein>
<keyword evidence="5 8" id="KW-0418">Kinase</keyword>
<keyword evidence="2 8" id="KW-0808">Transferase</keyword>
<dbReference type="Gene3D" id="3.30.200.20">
    <property type="entry name" value="Phosphorylase Kinase, domain 1"/>
    <property type="match status" value="1"/>
</dbReference>
<keyword evidence="3" id="KW-0677">Repeat</keyword>
<name>A0A9W7AI67_9STRA</name>
<dbReference type="Pfam" id="PF00069">
    <property type="entry name" value="Pkinase"/>
    <property type="match status" value="1"/>
</dbReference>
<dbReference type="FunFam" id="1.10.510.10:FF:000571">
    <property type="entry name" value="Maternal embryonic leucine zipper kinase"/>
    <property type="match status" value="1"/>
</dbReference>
<feature type="region of interest" description="Disordered" evidence="9">
    <location>
        <begin position="500"/>
        <end position="522"/>
    </location>
</feature>
<dbReference type="InterPro" id="IPR000959">
    <property type="entry name" value="POLO_box_dom"/>
</dbReference>
<feature type="binding site" evidence="7">
    <location>
        <position position="110"/>
    </location>
    <ligand>
        <name>ATP</name>
        <dbReference type="ChEBI" id="CHEBI:30616"/>
    </ligand>
</feature>
<dbReference type="GO" id="GO:0005524">
    <property type="term" value="F:ATP binding"/>
    <property type="evidence" value="ECO:0007669"/>
    <property type="project" value="UniProtKB-UniRule"/>
</dbReference>
<dbReference type="FunFam" id="3.30.1120.30:FF:000013">
    <property type="entry name" value="Serine/threonine-protein kinase PLK"/>
    <property type="match status" value="1"/>
</dbReference>
<dbReference type="PANTHER" id="PTHR24345:SF0">
    <property type="entry name" value="CELL CYCLE SERINE_THREONINE-PROTEIN KINASE CDC5_MSD2"/>
    <property type="match status" value="1"/>
</dbReference>
<proteinExistence type="inferred from homology"/>
<sequence>MTSVAAPRTALAPTASSSSSRSKDKHGNVEIVEITETRRGKLKSPLTQLSRLAVTQTTVTQTNPLPPLPDPSTGATSSHKYHKGRMLGKGGFAKVYHATSVDSNKTYAIKIVPKANLVKSRARQKLQAEIKIHRCLKHRRIVEYKHFFEDRTNCYILLELCHNQSMNELIKRRKRLTEPEVLFYMAQLIDGTRYMHTNNVIHRDLKLGNLFIDRHMSIKIGDLGLATKLTHSSERKRTICGTPNYIAPEIIDGKGGHSFQVDIWSMGVIMYTLLVGKPPYEAKDVKSTYKRIIANVYTFPDHVSVSERAKDLIRSMLQSKPEMRPTLDQVQNHEFFTANDVKIPLSLPQSSTVEQPRWRINSKGDIVQDTTAKVHADAKIESKSSSSRRPLQPTNTNANGGGTLGGATGKNAAATTKNNDKENEKPSIEPRTTRSRAKAAAAKEGETEAKDTKKTSKWAFKIYDDYVNGKESKKEEKKETKKVDADMDDLTAKTAAFTLSGTTSSATQSSSSTSRRSSAGSNIDNDMFALETMHQRLSQSFKSGTVPVSTPVAPEGGAKKWVTRYVDYTSKYGLGFLLNDGSAGVYFNDSTKVVLSSDGEVFDYVERKKTDSDRRGDHVRETHTLTDYPSTLQKKVILLKHFRNYLVEQHKRSEEKGEVIEVGGEVDAAEKEEVDAANTADTGDLVYLKKWVRTRHAILFRLSNRTVQVVFFDHTEVLLSCEARSVTYVDKERKRNTYSLSQVMGAGGRADIAKRLKYTKDILHQLITGAKR</sequence>
<dbReference type="Proteomes" id="UP001162640">
    <property type="component" value="Unassembled WGS sequence"/>
</dbReference>
<evidence type="ECO:0000259" key="10">
    <source>
        <dbReference type="PROSITE" id="PS50011"/>
    </source>
</evidence>
<accession>A0A9W7AI67</accession>
<evidence type="ECO:0000313" key="13">
    <source>
        <dbReference type="Proteomes" id="UP001162640"/>
    </source>
</evidence>
<dbReference type="Gene3D" id="3.30.1120.30">
    <property type="entry name" value="POLO box domain"/>
    <property type="match status" value="2"/>
</dbReference>
<feature type="compositionally biased region" description="Gly residues" evidence="9">
    <location>
        <begin position="399"/>
        <end position="408"/>
    </location>
</feature>
<evidence type="ECO:0000259" key="11">
    <source>
        <dbReference type="PROSITE" id="PS50078"/>
    </source>
</evidence>
<dbReference type="EC" id="2.7.11.21" evidence="8"/>
<evidence type="ECO:0000313" key="12">
    <source>
        <dbReference type="EMBL" id="GMH68215.1"/>
    </source>
</evidence>
<feature type="region of interest" description="Disordered" evidence="9">
    <location>
        <begin position="57"/>
        <end position="82"/>
    </location>
</feature>
<dbReference type="Pfam" id="PF00659">
    <property type="entry name" value="POLO_box"/>
    <property type="match status" value="2"/>
</dbReference>
<evidence type="ECO:0000256" key="9">
    <source>
        <dbReference type="SAM" id="MobiDB-lite"/>
    </source>
</evidence>
<organism evidence="12 13">
    <name type="scientific">Triparma laevis f. inornata</name>
    <dbReference type="NCBI Taxonomy" id="1714386"/>
    <lineage>
        <taxon>Eukaryota</taxon>
        <taxon>Sar</taxon>
        <taxon>Stramenopiles</taxon>
        <taxon>Ochrophyta</taxon>
        <taxon>Bolidophyceae</taxon>
        <taxon>Parmales</taxon>
        <taxon>Triparmaceae</taxon>
        <taxon>Triparma</taxon>
    </lineage>
</organism>
<dbReference type="EMBL" id="BLQM01000138">
    <property type="protein sequence ID" value="GMH68215.1"/>
    <property type="molecule type" value="Genomic_DNA"/>
</dbReference>
<reference evidence="13" key="1">
    <citation type="journal article" date="2023" name="Commun. Biol.">
        <title>Genome analysis of Parmales, the sister group of diatoms, reveals the evolutionary specialization of diatoms from phago-mixotrophs to photoautotrophs.</title>
        <authorList>
            <person name="Ban H."/>
            <person name="Sato S."/>
            <person name="Yoshikawa S."/>
            <person name="Yamada K."/>
            <person name="Nakamura Y."/>
            <person name="Ichinomiya M."/>
            <person name="Sato N."/>
            <person name="Blanc-Mathieu R."/>
            <person name="Endo H."/>
            <person name="Kuwata A."/>
            <person name="Ogata H."/>
        </authorList>
    </citation>
    <scope>NUCLEOTIDE SEQUENCE [LARGE SCALE GENOMIC DNA]</scope>
</reference>
<comment type="catalytic activity">
    <reaction evidence="8">
        <text>L-threonyl-[protein] + ATP = O-phospho-L-threonyl-[protein] + ADP + H(+)</text>
        <dbReference type="Rhea" id="RHEA:46608"/>
        <dbReference type="Rhea" id="RHEA-COMP:11060"/>
        <dbReference type="Rhea" id="RHEA-COMP:11605"/>
        <dbReference type="ChEBI" id="CHEBI:15378"/>
        <dbReference type="ChEBI" id="CHEBI:30013"/>
        <dbReference type="ChEBI" id="CHEBI:30616"/>
        <dbReference type="ChEBI" id="CHEBI:61977"/>
        <dbReference type="ChEBI" id="CHEBI:456216"/>
        <dbReference type="EC" id="2.7.11.21"/>
    </reaction>
</comment>
<dbReference type="PROSITE" id="PS50011">
    <property type="entry name" value="PROTEIN_KINASE_DOM"/>
    <property type="match status" value="1"/>
</dbReference>
<dbReference type="Gene3D" id="1.10.510.10">
    <property type="entry name" value="Transferase(Phosphotransferase) domain 1"/>
    <property type="match status" value="1"/>
</dbReference>
<dbReference type="CDD" id="cd13118">
    <property type="entry name" value="POLO_box_1"/>
    <property type="match status" value="1"/>
</dbReference>
<evidence type="ECO:0000256" key="5">
    <source>
        <dbReference type="ARBA" id="ARBA00022777"/>
    </source>
</evidence>
<evidence type="ECO:0000256" key="1">
    <source>
        <dbReference type="ARBA" id="ARBA00022527"/>
    </source>
</evidence>
<dbReference type="InterPro" id="IPR000719">
    <property type="entry name" value="Prot_kinase_dom"/>
</dbReference>
<dbReference type="SMART" id="SM00220">
    <property type="entry name" value="S_TKc"/>
    <property type="match status" value="1"/>
</dbReference>
<feature type="compositionally biased region" description="Polar residues" evidence="9">
    <location>
        <begin position="383"/>
        <end position="393"/>
    </location>
</feature>
<dbReference type="InterPro" id="IPR008271">
    <property type="entry name" value="Ser/Thr_kinase_AS"/>
</dbReference>
<keyword evidence="6 7" id="KW-0067">ATP-binding</keyword>
<dbReference type="InterPro" id="IPR033701">
    <property type="entry name" value="POLO_box_1"/>
</dbReference>
<dbReference type="PROSITE" id="PS00108">
    <property type="entry name" value="PROTEIN_KINASE_ST"/>
    <property type="match status" value="1"/>
</dbReference>
<feature type="compositionally biased region" description="Basic and acidic residues" evidence="9">
    <location>
        <begin position="372"/>
        <end position="382"/>
    </location>
</feature>
<dbReference type="GO" id="GO:0005634">
    <property type="term" value="C:nucleus"/>
    <property type="evidence" value="ECO:0007669"/>
    <property type="project" value="TreeGrafter"/>
</dbReference>
<evidence type="ECO:0000256" key="6">
    <source>
        <dbReference type="ARBA" id="ARBA00022840"/>
    </source>
</evidence>
<feature type="region of interest" description="Disordered" evidence="9">
    <location>
        <begin position="1"/>
        <end position="29"/>
    </location>
</feature>
<dbReference type="InterPro" id="IPR011009">
    <property type="entry name" value="Kinase-like_dom_sf"/>
</dbReference>
<dbReference type="SUPFAM" id="SSF56112">
    <property type="entry name" value="Protein kinase-like (PK-like)"/>
    <property type="match status" value="1"/>
</dbReference>
<dbReference type="CDD" id="cd13117">
    <property type="entry name" value="POLO_box_2"/>
    <property type="match status" value="1"/>
</dbReference>
<dbReference type="AlphaFoldDB" id="A0A9W7AI67"/>
<dbReference type="CDD" id="cd14099">
    <property type="entry name" value="STKc_PLK"/>
    <property type="match status" value="1"/>
</dbReference>
<evidence type="ECO:0000256" key="3">
    <source>
        <dbReference type="ARBA" id="ARBA00022737"/>
    </source>
</evidence>